<protein>
    <recommendedName>
        <fullName evidence="6">DUF1002 domain-containing protein</fullName>
    </recommendedName>
</protein>
<sequence>MSKFKKWLGKTAVAATVGVVSLQASASAAPLDDLNAILEKQAQAETPSPISTMLDWDNIVKAMNEGGAQVSINATIPEELLADAELPEQLQGDLGLTADTTIDLKDKQWLFKLAAAVNADNIASLSLYGDENQLALTLPEFLSKTVALKAGSFKEQYEGSVWEEFFGELDMPEDIDMKFFPEGSASAEDATDLLGNIKAILEKATTSAQDAMNVETREDAEYPGVTFYDATYDTESVMSIYSDLLTELSSVLSASGVTGVEDFDAAMEESLEQGKAVLGDQFTITYWVENDLVTKMTMTMKMDESLIDEQNDTLSDLDNDAESEEEEVTTAAEDSESSVVIMDLVYTFTDPANMSAGFDMDMDIYEEGAEEDAMHLAYAFANETTDSKMDVKVNLKASDSEETFIDADIFTMNFDAESGALDMEISIPDEETGTDVGMTLNSTFEDVQEGKGFTWTLNNLTLAADGEELPLLTGYVTVNADYEKIETPADAEMLADMDSAGVMGLIMELQSNAESWMEKWGLAEEETDEDGITTFPETDEEIPVVDDLETETEA</sequence>
<keyword evidence="3" id="KW-0732">Signal</keyword>
<evidence type="ECO:0000313" key="4">
    <source>
        <dbReference type="EMBL" id="MBC8572102.1"/>
    </source>
</evidence>
<dbReference type="RefSeq" id="WP_249307063.1">
    <property type="nucleotide sequence ID" value="NZ_JACRSZ010000001.1"/>
</dbReference>
<evidence type="ECO:0008006" key="6">
    <source>
        <dbReference type="Google" id="ProtNLM"/>
    </source>
</evidence>
<keyword evidence="1" id="KW-0175">Coiled coil</keyword>
<proteinExistence type="predicted"/>
<gene>
    <name evidence="4" type="ORF">H8716_03215</name>
</gene>
<dbReference type="Proteomes" id="UP000657421">
    <property type="component" value="Unassembled WGS sequence"/>
</dbReference>
<name>A0ABR7N6T0_9FIRM</name>
<evidence type="ECO:0000256" key="2">
    <source>
        <dbReference type="SAM" id="MobiDB-lite"/>
    </source>
</evidence>
<accession>A0ABR7N6T0</accession>
<feature type="region of interest" description="Disordered" evidence="2">
    <location>
        <begin position="525"/>
        <end position="554"/>
    </location>
</feature>
<feature type="chain" id="PRO_5046697195" description="DUF1002 domain-containing protein" evidence="3">
    <location>
        <begin position="27"/>
        <end position="554"/>
    </location>
</feature>
<dbReference type="EMBL" id="JACRSZ010000001">
    <property type="protein sequence ID" value="MBC8572102.1"/>
    <property type="molecule type" value="Genomic_DNA"/>
</dbReference>
<feature type="signal peptide" evidence="3">
    <location>
        <begin position="1"/>
        <end position="26"/>
    </location>
</feature>
<evidence type="ECO:0000256" key="3">
    <source>
        <dbReference type="SAM" id="SignalP"/>
    </source>
</evidence>
<feature type="coiled-coil region" evidence="1">
    <location>
        <begin position="307"/>
        <end position="334"/>
    </location>
</feature>
<evidence type="ECO:0000313" key="5">
    <source>
        <dbReference type="Proteomes" id="UP000657421"/>
    </source>
</evidence>
<keyword evidence="5" id="KW-1185">Reference proteome</keyword>
<reference evidence="4 5" key="1">
    <citation type="submission" date="2020-08" db="EMBL/GenBank/DDBJ databases">
        <title>Genome public.</title>
        <authorList>
            <person name="Liu C."/>
            <person name="Sun Q."/>
        </authorList>
    </citation>
    <scope>NUCLEOTIDE SEQUENCE [LARGE SCALE GENOMIC DNA]</scope>
    <source>
        <strain evidence="4 5">NSJ-46</strain>
    </source>
</reference>
<organism evidence="4 5">
    <name type="scientific">Jingyaoa shaoxingensis</name>
    <dbReference type="NCBI Taxonomy" id="2763671"/>
    <lineage>
        <taxon>Bacteria</taxon>
        <taxon>Bacillati</taxon>
        <taxon>Bacillota</taxon>
        <taxon>Clostridia</taxon>
        <taxon>Lachnospirales</taxon>
        <taxon>Lachnospiraceae</taxon>
        <taxon>Jingyaoa</taxon>
    </lineage>
</organism>
<comment type="caution">
    <text evidence="4">The sequence shown here is derived from an EMBL/GenBank/DDBJ whole genome shotgun (WGS) entry which is preliminary data.</text>
</comment>
<evidence type="ECO:0000256" key="1">
    <source>
        <dbReference type="SAM" id="Coils"/>
    </source>
</evidence>